<dbReference type="OrthoDB" id="5831460at2759"/>
<protein>
    <submittedName>
        <fullName evidence="3">Uncharacterized protein</fullName>
    </submittedName>
</protein>
<keyword evidence="2" id="KW-0472">Membrane</keyword>
<organism evidence="3 4">
    <name type="scientific">Caenorhabditis nigoni</name>
    <dbReference type="NCBI Taxonomy" id="1611254"/>
    <lineage>
        <taxon>Eukaryota</taxon>
        <taxon>Metazoa</taxon>
        <taxon>Ecdysozoa</taxon>
        <taxon>Nematoda</taxon>
        <taxon>Chromadorea</taxon>
        <taxon>Rhabditida</taxon>
        <taxon>Rhabditina</taxon>
        <taxon>Rhabditomorpha</taxon>
        <taxon>Rhabditoidea</taxon>
        <taxon>Rhabditidae</taxon>
        <taxon>Peloderinae</taxon>
        <taxon>Caenorhabditis</taxon>
    </lineage>
</organism>
<dbReference type="EMBL" id="PDUG01000004">
    <property type="protein sequence ID" value="PIC35101.1"/>
    <property type="molecule type" value="Genomic_DNA"/>
</dbReference>
<gene>
    <name evidence="3" type="primary">Cni-Y38H8A.1</name>
    <name evidence="3" type="synonym">Cnig_chr_IV.g14560</name>
    <name evidence="3" type="ORF">B9Z55_014560</name>
</gene>
<evidence type="ECO:0000313" key="4">
    <source>
        <dbReference type="Proteomes" id="UP000230233"/>
    </source>
</evidence>
<dbReference type="AlphaFoldDB" id="A0A2G5U6W9"/>
<evidence type="ECO:0000256" key="1">
    <source>
        <dbReference type="SAM" id="MobiDB-lite"/>
    </source>
</evidence>
<feature type="compositionally biased region" description="Basic and acidic residues" evidence="1">
    <location>
        <begin position="104"/>
        <end position="118"/>
    </location>
</feature>
<keyword evidence="2" id="KW-1133">Transmembrane helix</keyword>
<keyword evidence="4" id="KW-1185">Reference proteome</keyword>
<evidence type="ECO:0000256" key="2">
    <source>
        <dbReference type="SAM" id="Phobius"/>
    </source>
</evidence>
<feature type="region of interest" description="Disordered" evidence="1">
    <location>
        <begin position="68"/>
        <end position="156"/>
    </location>
</feature>
<comment type="caution">
    <text evidence="3">The sequence shown here is derived from an EMBL/GenBank/DDBJ whole genome shotgun (WGS) entry which is preliminary data.</text>
</comment>
<feature type="compositionally biased region" description="Basic and acidic residues" evidence="1">
    <location>
        <begin position="128"/>
        <end position="138"/>
    </location>
</feature>
<proteinExistence type="predicted"/>
<feature type="transmembrane region" description="Helical" evidence="2">
    <location>
        <begin position="6"/>
        <end position="26"/>
    </location>
</feature>
<sequence length="290" mass="32027">MHHSSIHSVLIVMFLNSLILFVAACLKTIPSEAVSIAGQLDNAPLRRMPVLPAQDDYSAHIQQFRQAKTFPSPQPTEPSSSGSASNAQRSSSSSDGDDFTVSDKSVEAPRVASREGSKKNAKTFAVKTDTRRETKGNEDENVSNPEPAVFHRDNNNNVHDDRDLFEALQVEKPDICGSCPPLWMKNTAEMKDICSNHESVSTFFSMTMDKRDAQNIVDTSDLKECTRTITCTEPHMLVKWYESELCDVHAPYSGSLITDSSNTFIYKCNGTQWTLHGFPLSSVVCAVSSN</sequence>
<dbReference type="Proteomes" id="UP000230233">
    <property type="component" value="Chromosome IV"/>
</dbReference>
<reference evidence="4" key="1">
    <citation type="submission" date="2017-10" db="EMBL/GenBank/DDBJ databases">
        <title>Rapid genome shrinkage in a self-fertile nematode reveals novel sperm competition proteins.</title>
        <authorList>
            <person name="Yin D."/>
            <person name="Schwarz E.M."/>
            <person name="Thomas C.G."/>
            <person name="Felde R.L."/>
            <person name="Korf I.F."/>
            <person name="Cutter A.D."/>
            <person name="Schartner C.M."/>
            <person name="Ralston E.J."/>
            <person name="Meyer B.J."/>
            <person name="Haag E.S."/>
        </authorList>
    </citation>
    <scope>NUCLEOTIDE SEQUENCE [LARGE SCALE GENOMIC DNA]</scope>
    <source>
        <strain evidence="4">JU1422</strain>
    </source>
</reference>
<name>A0A2G5U6W9_9PELO</name>
<evidence type="ECO:0000313" key="3">
    <source>
        <dbReference type="EMBL" id="PIC35101.1"/>
    </source>
</evidence>
<keyword evidence="2" id="KW-0812">Transmembrane</keyword>
<feature type="compositionally biased region" description="Low complexity" evidence="1">
    <location>
        <begin position="79"/>
        <end position="94"/>
    </location>
</feature>
<accession>A0A2G5U6W9</accession>